<dbReference type="Ensembl" id="ENSAPLT00020002853.1">
    <property type="protein sequence ID" value="ENSAPLP00020002660.1"/>
    <property type="gene ID" value="ENSAPLG00020001922.1"/>
</dbReference>
<dbReference type="AlphaFoldDB" id="A0A8B9QVJ3"/>
<organism evidence="5 6">
    <name type="scientific">Anas platyrhynchos</name>
    <name type="common">Mallard</name>
    <name type="synonym">Anas boschas</name>
    <dbReference type="NCBI Taxonomy" id="8839"/>
    <lineage>
        <taxon>Eukaryota</taxon>
        <taxon>Metazoa</taxon>
        <taxon>Chordata</taxon>
        <taxon>Craniata</taxon>
        <taxon>Vertebrata</taxon>
        <taxon>Euteleostomi</taxon>
        <taxon>Archelosauria</taxon>
        <taxon>Archosauria</taxon>
        <taxon>Dinosauria</taxon>
        <taxon>Saurischia</taxon>
        <taxon>Theropoda</taxon>
        <taxon>Coelurosauria</taxon>
        <taxon>Aves</taxon>
        <taxon>Neognathae</taxon>
        <taxon>Galloanserae</taxon>
        <taxon>Anseriformes</taxon>
        <taxon>Anatidae</taxon>
        <taxon>Anatinae</taxon>
        <taxon>Anas</taxon>
    </lineage>
</organism>
<dbReference type="InterPro" id="IPR014717">
    <property type="entry name" value="Transl_elong_EF1B/ribsomal_bS6"/>
</dbReference>
<proteinExistence type="predicted"/>
<evidence type="ECO:0000256" key="3">
    <source>
        <dbReference type="SAM" id="MobiDB-lite"/>
    </source>
</evidence>
<evidence type="ECO:0000256" key="1">
    <source>
        <dbReference type="ARBA" id="ARBA00035170"/>
    </source>
</evidence>
<dbReference type="GO" id="GO:0006412">
    <property type="term" value="P:translation"/>
    <property type="evidence" value="ECO:0007669"/>
    <property type="project" value="InterPro"/>
</dbReference>
<dbReference type="InterPro" id="IPR000529">
    <property type="entry name" value="Ribosomal_bS6"/>
</dbReference>
<feature type="compositionally biased region" description="Low complexity" evidence="3">
    <location>
        <begin position="88"/>
        <end position="104"/>
    </location>
</feature>
<evidence type="ECO:0000256" key="4">
    <source>
        <dbReference type="SAM" id="Phobius"/>
    </source>
</evidence>
<protein>
    <recommendedName>
        <fullName evidence="1">Small ribosomal subunit protein bS6m</fullName>
    </recommendedName>
    <alternativeName>
        <fullName evidence="2">28S ribosomal protein S6, mitochondrial</fullName>
    </alternativeName>
</protein>
<feature type="compositionally biased region" description="Low complexity" evidence="3">
    <location>
        <begin position="51"/>
        <end position="60"/>
    </location>
</feature>
<keyword evidence="4" id="KW-0812">Transmembrane</keyword>
<accession>A0A8B9QVJ3</accession>
<name>A0A8B9QVJ3_ANAPL</name>
<evidence type="ECO:0000313" key="5">
    <source>
        <dbReference type="Ensembl" id="ENSAPLP00020002660.1"/>
    </source>
</evidence>
<reference evidence="5" key="3">
    <citation type="submission" date="2025-09" db="UniProtKB">
        <authorList>
            <consortium name="Ensembl"/>
        </authorList>
    </citation>
    <scope>IDENTIFICATION</scope>
</reference>
<dbReference type="PANTHER" id="PTHR21011">
    <property type="entry name" value="MITOCHONDRIAL 28S RIBOSOMAL PROTEIN S6"/>
    <property type="match status" value="1"/>
</dbReference>
<keyword evidence="4" id="KW-0472">Membrane</keyword>
<feature type="compositionally biased region" description="Basic residues" evidence="3">
    <location>
        <begin position="40"/>
        <end position="49"/>
    </location>
</feature>
<feature type="compositionally biased region" description="Low complexity" evidence="3">
    <location>
        <begin position="1"/>
        <end position="10"/>
    </location>
</feature>
<feature type="compositionally biased region" description="Pro residues" evidence="3">
    <location>
        <begin position="124"/>
        <end position="134"/>
    </location>
</feature>
<feature type="transmembrane region" description="Helical" evidence="4">
    <location>
        <begin position="142"/>
        <end position="158"/>
    </location>
</feature>
<feature type="compositionally biased region" description="Basic residues" evidence="3">
    <location>
        <begin position="107"/>
        <end position="118"/>
    </location>
</feature>
<dbReference type="GO" id="GO:0003735">
    <property type="term" value="F:structural constituent of ribosome"/>
    <property type="evidence" value="ECO:0007669"/>
    <property type="project" value="InterPro"/>
</dbReference>
<dbReference type="PANTHER" id="PTHR21011:SF1">
    <property type="entry name" value="SMALL RIBOSOMAL SUBUNIT PROTEIN BS6M"/>
    <property type="match status" value="1"/>
</dbReference>
<sequence length="311" mass="33542">VAAASPPWAARPRRVPRGGARGGRSGNFHSLQHQQAGRRAQARSHRRRGVVVEGGAARGASPSSPLVPPPRWGPQEEEEEEEGGSGPRAGVCGAAAEAAPAAGRGAERRRLRSCRRPLSRAARPPAPVSVPPPSRAGRSRRWGRAFLFLLLLIFLPSPRTAAPLPPRSPSASPLLLFILFLLLLLAPPPSPAMPRYELALILKAMQRQVACSLKRTDNTLEGLNVVQACSRCEIAERSGVEPGSLGTFCLCRYFLVDLEAPPSIVSTMMDHLGRDIDVIRRAFIKHPVSKTEECSGIIPVSFEDKLTAKKK</sequence>
<evidence type="ECO:0000256" key="2">
    <source>
        <dbReference type="ARBA" id="ARBA00035365"/>
    </source>
</evidence>
<dbReference type="Gene3D" id="3.30.70.60">
    <property type="match status" value="1"/>
</dbReference>
<dbReference type="GO" id="GO:0005763">
    <property type="term" value="C:mitochondrial small ribosomal subunit"/>
    <property type="evidence" value="ECO:0007669"/>
    <property type="project" value="TreeGrafter"/>
</dbReference>
<evidence type="ECO:0000313" key="6">
    <source>
        <dbReference type="Proteomes" id="UP000694400"/>
    </source>
</evidence>
<keyword evidence="4" id="KW-1133">Transmembrane helix</keyword>
<feature type="region of interest" description="Disordered" evidence="3">
    <location>
        <begin position="1"/>
        <end position="137"/>
    </location>
</feature>
<dbReference type="Proteomes" id="UP000694400">
    <property type="component" value="Chromosome 1"/>
</dbReference>
<reference evidence="5" key="1">
    <citation type="submission" date="2019-08" db="EMBL/GenBank/DDBJ databases">
        <title>Three high-quality genomes provides insights into domestication of ducks.</title>
        <authorList>
            <person name="Hou Z.C."/>
            <person name="Zhu F."/>
            <person name="Yin Z.T."/>
            <person name="Zhang F."/>
        </authorList>
    </citation>
    <scope>NUCLEOTIDE SEQUENCE [LARGE SCALE GENOMIC DNA]</scope>
</reference>
<reference evidence="5" key="2">
    <citation type="submission" date="2025-08" db="UniProtKB">
        <authorList>
            <consortium name="Ensembl"/>
        </authorList>
    </citation>
    <scope>IDENTIFICATION</scope>
</reference>
<dbReference type="GO" id="GO:0070181">
    <property type="term" value="F:small ribosomal subunit rRNA binding"/>
    <property type="evidence" value="ECO:0007669"/>
    <property type="project" value="TreeGrafter"/>
</dbReference>